<dbReference type="EMBL" id="ML208466">
    <property type="protein sequence ID" value="TFK64649.1"/>
    <property type="molecule type" value="Genomic_DNA"/>
</dbReference>
<organism evidence="1 2">
    <name type="scientific">Pluteus cervinus</name>
    <dbReference type="NCBI Taxonomy" id="181527"/>
    <lineage>
        <taxon>Eukaryota</taxon>
        <taxon>Fungi</taxon>
        <taxon>Dikarya</taxon>
        <taxon>Basidiomycota</taxon>
        <taxon>Agaricomycotina</taxon>
        <taxon>Agaricomycetes</taxon>
        <taxon>Agaricomycetidae</taxon>
        <taxon>Agaricales</taxon>
        <taxon>Pluteineae</taxon>
        <taxon>Pluteaceae</taxon>
        <taxon>Pluteus</taxon>
    </lineage>
</organism>
<sequence length="291" mass="33167">MSLKLYQELALAEGLKKEPLYVIASDGDYLEAERKRLNMQHDTIVDMFNKKLIFAPVTFTRGDCILDCGTGTGIWAEEVAKIVPRDVIVEGTDISRRFFPSPGENPAVIFHNLSTLDLPTEWENRFTLVNQRLMIACFSWPQWETALHEIYRVLKPGGWAQILEIQQKHEFSATHPKFQRLLDIVHPMMRARGFILDTGLGIEEIMQRGGYKNVTRTHRAAPMGEWGGEQGRGWWSWIQGAYRGMKDAVLRAGTVESGEEFDRVVKEAFDESNDIPGVAHDMEVIYGQKIV</sequence>
<reference evidence="1 2" key="1">
    <citation type="journal article" date="2019" name="Nat. Ecol. Evol.">
        <title>Megaphylogeny resolves global patterns of mushroom evolution.</title>
        <authorList>
            <person name="Varga T."/>
            <person name="Krizsan K."/>
            <person name="Foldi C."/>
            <person name="Dima B."/>
            <person name="Sanchez-Garcia M."/>
            <person name="Sanchez-Ramirez S."/>
            <person name="Szollosi G.J."/>
            <person name="Szarkandi J.G."/>
            <person name="Papp V."/>
            <person name="Albert L."/>
            <person name="Andreopoulos W."/>
            <person name="Angelini C."/>
            <person name="Antonin V."/>
            <person name="Barry K.W."/>
            <person name="Bougher N.L."/>
            <person name="Buchanan P."/>
            <person name="Buyck B."/>
            <person name="Bense V."/>
            <person name="Catcheside P."/>
            <person name="Chovatia M."/>
            <person name="Cooper J."/>
            <person name="Damon W."/>
            <person name="Desjardin D."/>
            <person name="Finy P."/>
            <person name="Geml J."/>
            <person name="Haridas S."/>
            <person name="Hughes K."/>
            <person name="Justo A."/>
            <person name="Karasinski D."/>
            <person name="Kautmanova I."/>
            <person name="Kiss B."/>
            <person name="Kocsube S."/>
            <person name="Kotiranta H."/>
            <person name="LaButti K.M."/>
            <person name="Lechner B.E."/>
            <person name="Liimatainen K."/>
            <person name="Lipzen A."/>
            <person name="Lukacs Z."/>
            <person name="Mihaltcheva S."/>
            <person name="Morgado L.N."/>
            <person name="Niskanen T."/>
            <person name="Noordeloos M.E."/>
            <person name="Ohm R.A."/>
            <person name="Ortiz-Santana B."/>
            <person name="Ovrebo C."/>
            <person name="Racz N."/>
            <person name="Riley R."/>
            <person name="Savchenko A."/>
            <person name="Shiryaev A."/>
            <person name="Soop K."/>
            <person name="Spirin V."/>
            <person name="Szebenyi C."/>
            <person name="Tomsovsky M."/>
            <person name="Tulloss R.E."/>
            <person name="Uehling J."/>
            <person name="Grigoriev I.V."/>
            <person name="Vagvolgyi C."/>
            <person name="Papp T."/>
            <person name="Martin F.M."/>
            <person name="Miettinen O."/>
            <person name="Hibbett D.S."/>
            <person name="Nagy L.G."/>
        </authorList>
    </citation>
    <scope>NUCLEOTIDE SEQUENCE [LARGE SCALE GENOMIC DNA]</scope>
    <source>
        <strain evidence="1 2">NL-1719</strain>
    </source>
</reference>
<accession>A0ACD3AH03</accession>
<keyword evidence="1" id="KW-0489">Methyltransferase</keyword>
<name>A0ACD3AH03_9AGAR</name>
<protein>
    <submittedName>
        <fullName evidence="1">S-adenosyl-L-methionine-dependent methyltransferase</fullName>
    </submittedName>
</protein>
<proteinExistence type="predicted"/>
<keyword evidence="2" id="KW-1185">Reference proteome</keyword>
<dbReference type="Proteomes" id="UP000308600">
    <property type="component" value="Unassembled WGS sequence"/>
</dbReference>
<evidence type="ECO:0000313" key="1">
    <source>
        <dbReference type="EMBL" id="TFK64649.1"/>
    </source>
</evidence>
<keyword evidence="1" id="KW-0808">Transferase</keyword>
<gene>
    <name evidence="1" type="ORF">BDN72DRAFT_963041</name>
</gene>
<evidence type="ECO:0000313" key="2">
    <source>
        <dbReference type="Proteomes" id="UP000308600"/>
    </source>
</evidence>